<accession>A0ABN2P837</accession>
<evidence type="ECO:0000313" key="3">
    <source>
        <dbReference type="Proteomes" id="UP001501343"/>
    </source>
</evidence>
<keyword evidence="1" id="KW-0812">Transmembrane</keyword>
<evidence type="ECO:0000313" key="2">
    <source>
        <dbReference type="EMBL" id="GAA1912973.1"/>
    </source>
</evidence>
<feature type="transmembrane region" description="Helical" evidence="1">
    <location>
        <begin position="81"/>
        <end position="114"/>
    </location>
</feature>
<dbReference type="Pfam" id="PF14017">
    <property type="entry name" value="DUF4233"/>
    <property type="match status" value="1"/>
</dbReference>
<keyword evidence="1" id="KW-0472">Membrane</keyword>
<keyword evidence="1" id="KW-1133">Transmembrane helix</keyword>
<dbReference type="EMBL" id="BAAAOF010000001">
    <property type="protein sequence ID" value="GAA1912973.1"/>
    <property type="molecule type" value="Genomic_DNA"/>
</dbReference>
<feature type="transmembrane region" description="Helical" evidence="1">
    <location>
        <begin position="21"/>
        <end position="42"/>
    </location>
</feature>
<protein>
    <recommendedName>
        <fullName evidence="4">DUF4233 domain-containing protein</fullName>
    </recommendedName>
</protein>
<reference evidence="2 3" key="1">
    <citation type="journal article" date="2019" name="Int. J. Syst. Evol. Microbiol.">
        <title>The Global Catalogue of Microorganisms (GCM) 10K type strain sequencing project: providing services to taxonomists for standard genome sequencing and annotation.</title>
        <authorList>
            <consortium name="The Broad Institute Genomics Platform"/>
            <consortium name="The Broad Institute Genome Sequencing Center for Infectious Disease"/>
            <person name="Wu L."/>
            <person name="Ma J."/>
        </authorList>
    </citation>
    <scope>NUCLEOTIDE SEQUENCE [LARGE SCALE GENOMIC DNA]</scope>
    <source>
        <strain evidence="2 3">JCM 14900</strain>
    </source>
</reference>
<dbReference type="Proteomes" id="UP001501343">
    <property type="component" value="Unassembled WGS sequence"/>
</dbReference>
<proteinExistence type="predicted"/>
<dbReference type="InterPro" id="IPR025327">
    <property type="entry name" value="DUF4233"/>
</dbReference>
<organism evidence="2 3">
    <name type="scientific">Microbacterium aoyamense</name>
    <dbReference type="NCBI Taxonomy" id="344166"/>
    <lineage>
        <taxon>Bacteria</taxon>
        <taxon>Bacillati</taxon>
        <taxon>Actinomycetota</taxon>
        <taxon>Actinomycetes</taxon>
        <taxon>Micrococcales</taxon>
        <taxon>Microbacteriaceae</taxon>
        <taxon>Microbacterium</taxon>
    </lineage>
</organism>
<sequence length="137" mass="14485">MAVMTSKAAPKPRRARGAAESLASIVLAFESIIVFLGGLVLYGLKALPAGIEPWWGIVAGTVMAILMILTGRLVRYRWGIALGWVLQVVVALGAFFEPALLIVAVIFGGMYAYATIKGAALDRRNAQLAASTPPDES</sequence>
<name>A0ABN2P837_9MICO</name>
<comment type="caution">
    <text evidence="2">The sequence shown here is derived from an EMBL/GenBank/DDBJ whole genome shotgun (WGS) entry which is preliminary data.</text>
</comment>
<feature type="transmembrane region" description="Helical" evidence="1">
    <location>
        <begin position="54"/>
        <end position="74"/>
    </location>
</feature>
<keyword evidence="3" id="KW-1185">Reference proteome</keyword>
<gene>
    <name evidence="2" type="ORF">GCM10009775_01950</name>
</gene>
<evidence type="ECO:0000256" key="1">
    <source>
        <dbReference type="SAM" id="Phobius"/>
    </source>
</evidence>
<evidence type="ECO:0008006" key="4">
    <source>
        <dbReference type="Google" id="ProtNLM"/>
    </source>
</evidence>